<accession>A0A6P8AX06</accession>
<dbReference type="AlphaFoldDB" id="A0A6P8AX06"/>
<evidence type="ECO:0008006" key="4">
    <source>
        <dbReference type="Google" id="ProtNLM"/>
    </source>
</evidence>
<organism evidence="2 3">
    <name type="scientific">Pyricularia grisea</name>
    <name type="common">Crabgrass-specific blast fungus</name>
    <name type="synonym">Magnaporthe grisea</name>
    <dbReference type="NCBI Taxonomy" id="148305"/>
    <lineage>
        <taxon>Eukaryota</taxon>
        <taxon>Fungi</taxon>
        <taxon>Dikarya</taxon>
        <taxon>Ascomycota</taxon>
        <taxon>Pezizomycotina</taxon>
        <taxon>Sordariomycetes</taxon>
        <taxon>Sordariomycetidae</taxon>
        <taxon>Magnaporthales</taxon>
        <taxon>Pyriculariaceae</taxon>
        <taxon>Pyricularia</taxon>
    </lineage>
</organism>
<feature type="chain" id="PRO_5027642089" description="Cyanovirin-N domain-containing protein" evidence="1">
    <location>
        <begin position="19"/>
        <end position="125"/>
    </location>
</feature>
<keyword evidence="2" id="KW-1185">Reference proteome</keyword>
<proteinExistence type="predicted"/>
<reference evidence="3" key="3">
    <citation type="submission" date="2025-08" db="UniProtKB">
        <authorList>
            <consortium name="RefSeq"/>
        </authorList>
    </citation>
    <scope>IDENTIFICATION</scope>
    <source>
        <strain evidence="3">NI907</strain>
    </source>
</reference>
<keyword evidence="1" id="KW-0732">Signal</keyword>
<dbReference type="Proteomes" id="UP000515153">
    <property type="component" value="Chromosome VII"/>
</dbReference>
<dbReference type="SUPFAM" id="SSF51322">
    <property type="entry name" value="Cyanovirin-N"/>
    <property type="match status" value="1"/>
</dbReference>
<feature type="signal peptide" evidence="1">
    <location>
        <begin position="1"/>
        <end position="18"/>
    </location>
</feature>
<gene>
    <name evidence="3" type="ORF">PgNI_10110</name>
</gene>
<evidence type="ECO:0000313" key="2">
    <source>
        <dbReference type="Proteomes" id="UP000515153"/>
    </source>
</evidence>
<reference evidence="2 3" key="1">
    <citation type="journal article" date="2019" name="Mol. Biol. Evol.">
        <title>Blast fungal genomes show frequent chromosomal changes, gene gains and losses, and effector gene turnover.</title>
        <authorList>
            <person name="Gomez Luciano L.B."/>
            <person name="Jason Tsai I."/>
            <person name="Chuma I."/>
            <person name="Tosa Y."/>
            <person name="Chen Y.H."/>
            <person name="Li J.Y."/>
            <person name="Li M.Y."/>
            <person name="Jade Lu M.Y."/>
            <person name="Nakayashiki H."/>
            <person name="Li W.H."/>
        </authorList>
    </citation>
    <scope>NUCLEOTIDE SEQUENCE [LARGE SCALE GENOMIC DNA]</scope>
    <source>
        <strain evidence="2 3">NI907</strain>
    </source>
</reference>
<dbReference type="Gene3D" id="2.30.60.10">
    <property type="entry name" value="Cyanovirin-N"/>
    <property type="match status" value="1"/>
</dbReference>
<sequence length="125" mass="13311">MRFSTITSLFLAITGAHAASSFMSYCEADAHTYDFWNFTLKAQCYDDFLHQRNPVNATLDIVNCYFALDGVLGCGAGGISGCSCENGSNGAGEMECYCPNNAGTLVKNVVNLNECIGYSGGNLTC</sequence>
<evidence type="ECO:0000313" key="3">
    <source>
        <dbReference type="RefSeq" id="XP_030979448.1"/>
    </source>
</evidence>
<dbReference type="GeneID" id="41964994"/>
<dbReference type="InterPro" id="IPR036673">
    <property type="entry name" value="Cyanovirin-N_sf"/>
</dbReference>
<name>A0A6P8AX06_PYRGI</name>
<dbReference type="RefSeq" id="XP_030979448.1">
    <property type="nucleotide sequence ID" value="XM_031130086.1"/>
</dbReference>
<dbReference type="KEGG" id="pgri:PgNI_10110"/>
<evidence type="ECO:0000256" key="1">
    <source>
        <dbReference type="SAM" id="SignalP"/>
    </source>
</evidence>
<reference evidence="3" key="2">
    <citation type="submission" date="2019-10" db="EMBL/GenBank/DDBJ databases">
        <authorList>
            <consortium name="NCBI Genome Project"/>
        </authorList>
    </citation>
    <scope>NUCLEOTIDE SEQUENCE</scope>
    <source>
        <strain evidence="3">NI907</strain>
    </source>
</reference>
<protein>
    <recommendedName>
        <fullName evidence="4">Cyanovirin-N domain-containing protein</fullName>
    </recommendedName>
</protein>